<dbReference type="EMBL" id="PP582187">
    <property type="protein sequence ID" value="WZP35679.1"/>
    <property type="molecule type" value="Genomic_DNA"/>
</dbReference>
<proteinExistence type="predicted"/>
<organism evidence="1 2">
    <name type="scientific">Enterococcus phage vB_Efs6_KEN16</name>
    <dbReference type="NCBI Taxonomy" id="3138325"/>
    <lineage>
        <taxon>Viruses</taxon>
        <taxon>Duplodnaviria</taxon>
        <taxon>Heunggongvirae</taxon>
        <taxon>Uroviricota</taxon>
        <taxon>Caudoviricetes</taxon>
        <taxon>Herelleviridae</taxon>
        <taxon>Brockvirinae</taxon>
        <taxon>Kochikohdavirus</taxon>
    </lineage>
</organism>
<protein>
    <submittedName>
        <fullName evidence="1">Uncharacterized protein</fullName>
    </submittedName>
</protein>
<dbReference type="Proteomes" id="UP001432787">
    <property type="component" value="Segment"/>
</dbReference>
<sequence length="48" mass="5442">MIMAYSINPLNGNGVSGLLLTTVVRYSLNFYGNIEKFTRELRRCCELA</sequence>
<evidence type="ECO:0000313" key="2">
    <source>
        <dbReference type="Proteomes" id="UP001432787"/>
    </source>
</evidence>
<accession>A0AAX4PRT0</accession>
<evidence type="ECO:0000313" key="1">
    <source>
        <dbReference type="EMBL" id="WZP35679.1"/>
    </source>
</evidence>
<name>A0AAX4PRT0_9CAUD</name>
<reference evidence="1" key="1">
    <citation type="submission" date="2024-04" db="EMBL/GenBank/DDBJ databases">
        <authorList>
            <person name="Soro O."/>
            <person name="Kigen C."/>
            <person name="Nyerere A."/>
            <person name="Musila L."/>
        </authorList>
    </citation>
    <scope>NUCLEOTIDE SEQUENCE</scope>
</reference>